<dbReference type="GO" id="GO:0005829">
    <property type="term" value="C:cytosol"/>
    <property type="evidence" value="ECO:0007669"/>
    <property type="project" value="TreeGrafter"/>
</dbReference>
<keyword evidence="7" id="KW-1185">Reference proteome</keyword>
<accession>A0A7Z6ZTN7</accession>
<dbReference type="PANTHER" id="PTHR48111">
    <property type="entry name" value="REGULATOR OF RPOS"/>
    <property type="match status" value="1"/>
</dbReference>
<dbReference type="InterPro" id="IPR016032">
    <property type="entry name" value="Sig_transdc_resp-reg_C-effctor"/>
</dbReference>
<evidence type="ECO:0000256" key="3">
    <source>
        <dbReference type="PROSITE-ProRule" id="PRU01091"/>
    </source>
</evidence>
<feature type="domain" description="Response regulatory" evidence="4">
    <location>
        <begin position="5"/>
        <end position="118"/>
    </location>
</feature>
<dbReference type="PROSITE" id="PS51755">
    <property type="entry name" value="OMPR_PHOB"/>
    <property type="match status" value="1"/>
</dbReference>
<dbReference type="Pfam" id="PF00486">
    <property type="entry name" value="Trans_reg_C"/>
    <property type="match status" value="1"/>
</dbReference>
<evidence type="ECO:0000259" key="4">
    <source>
        <dbReference type="PROSITE" id="PS50110"/>
    </source>
</evidence>
<dbReference type="SMART" id="SM00862">
    <property type="entry name" value="Trans_reg_C"/>
    <property type="match status" value="1"/>
</dbReference>
<name>A0A7Z6ZTN7_9GAMM</name>
<dbReference type="EMBL" id="PIPR01000001">
    <property type="protein sequence ID" value="RUO41202.1"/>
    <property type="molecule type" value="Genomic_DNA"/>
</dbReference>
<protein>
    <submittedName>
        <fullName evidence="6">DNA-binding response regulator</fullName>
    </submittedName>
</protein>
<keyword evidence="1 3" id="KW-0238">DNA-binding</keyword>
<dbReference type="InterPro" id="IPR036388">
    <property type="entry name" value="WH-like_DNA-bd_sf"/>
</dbReference>
<sequence>MESPIVLFVDDEVRIRSFVRISMQAEGFEFYEASSAEGAWDLHQALPVQLIILDLGLPDHDGIWLLKRIRAESSVPILVLSARDEEQEKVKLLECGANDYLTKPFGIRELVARVRVLLRDLPTKTDDETRQVGALTLVKNDHSVVVDGQSIALSNKEFLLLWALAERPQTVVPHKELLSQIWGASHREDSHYLRIFIRQLRRKLNDDATHPRFIETIPSIGYRLLLP</sequence>
<dbReference type="Gene3D" id="6.10.250.690">
    <property type="match status" value="1"/>
</dbReference>
<dbReference type="GO" id="GO:0006355">
    <property type="term" value="P:regulation of DNA-templated transcription"/>
    <property type="evidence" value="ECO:0007669"/>
    <property type="project" value="InterPro"/>
</dbReference>
<feature type="domain" description="OmpR/PhoB-type" evidence="5">
    <location>
        <begin position="127"/>
        <end position="226"/>
    </location>
</feature>
<organism evidence="6 7">
    <name type="scientific">Pseudidiomarina aestuarii</name>
    <dbReference type="NCBI Taxonomy" id="624146"/>
    <lineage>
        <taxon>Bacteria</taxon>
        <taxon>Pseudomonadati</taxon>
        <taxon>Pseudomonadota</taxon>
        <taxon>Gammaproteobacteria</taxon>
        <taxon>Alteromonadales</taxon>
        <taxon>Idiomarinaceae</taxon>
        <taxon>Pseudidiomarina</taxon>
    </lineage>
</organism>
<dbReference type="SMART" id="SM00448">
    <property type="entry name" value="REC"/>
    <property type="match status" value="1"/>
</dbReference>
<dbReference type="SUPFAM" id="SSF52172">
    <property type="entry name" value="CheY-like"/>
    <property type="match status" value="1"/>
</dbReference>
<dbReference type="AlphaFoldDB" id="A0A7Z6ZTN7"/>
<dbReference type="SUPFAM" id="SSF46894">
    <property type="entry name" value="C-terminal effector domain of the bipartite response regulators"/>
    <property type="match status" value="1"/>
</dbReference>
<dbReference type="InterPro" id="IPR001867">
    <property type="entry name" value="OmpR/PhoB-type_DNA-bd"/>
</dbReference>
<evidence type="ECO:0000259" key="5">
    <source>
        <dbReference type="PROSITE" id="PS51755"/>
    </source>
</evidence>
<dbReference type="InterPro" id="IPR039420">
    <property type="entry name" value="WalR-like"/>
</dbReference>
<feature type="modified residue" description="4-aspartylphosphate" evidence="2">
    <location>
        <position position="54"/>
    </location>
</feature>
<dbReference type="RefSeq" id="WP_169929933.1">
    <property type="nucleotide sequence ID" value="NZ_PIPR01000001.1"/>
</dbReference>
<feature type="DNA-binding region" description="OmpR/PhoB-type" evidence="3">
    <location>
        <begin position="127"/>
        <end position="226"/>
    </location>
</feature>
<evidence type="ECO:0000313" key="6">
    <source>
        <dbReference type="EMBL" id="RUO41202.1"/>
    </source>
</evidence>
<evidence type="ECO:0000256" key="2">
    <source>
        <dbReference type="PROSITE-ProRule" id="PRU00169"/>
    </source>
</evidence>
<comment type="caution">
    <text evidence="6">The sequence shown here is derived from an EMBL/GenBank/DDBJ whole genome shotgun (WGS) entry which is preliminary data.</text>
</comment>
<dbReference type="Gene3D" id="1.10.10.10">
    <property type="entry name" value="Winged helix-like DNA-binding domain superfamily/Winged helix DNA-binding domain"/>
    <property type="match status" value="1"/>
</dbReference>
<evidence type="ECO:0000313" key="7">
    <source>
        <dbReference type="Proteomes" id="UP000287766"/>
    </source>
</evidence>
<dbReference type="GO" id="GO:0000976">
    <property type="term" value="F:transcription cis-regulatory region binding"/>
    <property type="evidence" value="ECO:0007669"/>
    <property type="project" value="TreeGrafter"/>
</dbReference>
<dbReference type="PROSITE" id="PS50110">
    <property type="entry name" value="RESPONSE_REGULATORY"/>
    <property type="match status" value="1"/>
</dbReference>
<keyword evidence="2" id="KW-0597">Phosphoprotein</keyword>
<dbReference type="CDD" id="cd00383">
    <property type="entry name" value="trans_reg_C"/>
    <property type="match status" value="1"/>
</dbReference>
<dbReference type="InterPro" id="IPR001789">
    <property type="entry name" value="Sig_transdc_resp-reg_receiver"/>
</dbReference>
<dbReference type="InterPro" id="IPR011006">
    <property type="entry name" value="CheY-like_superfamily"/>
</dbReference>
<dbReference type="PANTHER" id="PTHR48111:SF50">
    <property type="entry name" value="KDP OPERON TRANSCRIPTIONAL REGULATORY PROTEIN KDPE"/>
    <property type="match status" value="1"/>
</dbReference>
<evidence type="ECO:0000256" key="1">
    <source>
        <dbReference type="ARBA" id="ARBA00023125"/>
    </source>
</evidence>
<dbReference type="GO" id="GO:0032993">
    <property type="term" value="C:protein-DNA complex"/>
    <property type="evidence" value="ECO:0007669"/>
    <property type="project" value="TreeGrafter"/>
</dbReference>
<gene>
    <name evidence="6" type="ORF">CWE22_03170</name>
</gene>
<dbReference type="Proteomes" id="UP000287766">
    <property type="component" value="Unassembled WGS sequence"/>
</dbReference>
<dbReference type="Gene3D" id="3.40.50.2300">
    <property type="match status" value="1"/>
</dbReference>
<reference evidence="7" key="1">
    <citation type="journal article" date="2018" name="Front. Microbiol.">
        <title>Genome-Based Analysis Reveals the Taxonomy and Diversity of the Family Idiomarinaceae.</title>
        <authorList>
            <person name="Liu Y."/>
            <person name="Lai Q."/>
            <person name="Shao Z."/>
        </authorList>
    </citation>
    <scope>NUCLEOTIDE SEQUENCE [LARGE SCALE GENOMIC DNA]</scope>
    <source>
        <strain evidence="7">KYW314</strain>
    </source>
</reference>
<proteinExistence type="predicted"/>
<dbReference type="GO" id="GO:0000156">
    <property type="term" value="F:phosphorelay response regulator activity"/>
    <property type="evidence" value="ECO:0007669"/>
    <property type="project" value="TreeGrafter"/>
</dbReference>
<dbReference type="Pfam" id="PF00072">
    <property type="entry name" value="Response_reg"/>
    <property type="match status" value="1"/>
</dbReference>